<gene>
    <name evidence="2" type="ORF">EYF80_031454</name>
</gene>
<dbReference type="EMBL" id="SRLO01000382">
    <property type="protein sequence ID" value="TNN58332.1"/>
    <property type="molecule type" value="Genomic_DNA"/>
</dbReference>
<comment type="caution">
    <text evidence="2">The sequence shown here is derived from an EMBL/GenBank/DDBJ whole genome shotgun (WGS) entry which is preliminary data.</text>
</comment>
<feature type="region of interest" description="Disordered" evidence="1">
    <location>
        <begin position="102"/>
        <end position="124"/>
    </location>
</feature>
<name>A0A4Z2H0C7_9TELE</name>
<dbReference type="Proteomes" id="UP000314294">
    <property type="component" value="Unassembled WGS sequence"/>
</dbReference>
<feature type="compositionally biased region" description="Low complexity" evidence="1">
    <location>
        <begin position="102"/>
        <end position="119"/>
    </location>
</feature>
<evidence type="ECO:0000256" key="1">
    <source>
        <dbReference type="SAM" id="MobiDB-lite"/>
    </source>
</evidence>
<reference evidence="2 3" key="1">
    <citation type="submission" date="2019-03" db="EMBL/GenBank/DDBJ databases">
        <title>First draft genome of Liparis tanakae, snailfish: a comprehensive survey of snailfish specific genes.</title>
        <authorList>
            <person name="Kim W."/>
            <person name="Song I."/>
            <person name="Jeong J.-H."/>
            <person name="Kim D."/>
            <person name="Kim S."/>
            <person name="Ryu S."/>
            <person name="Song J.Y."/>
            <person name="Lee S.K."/>
        </authorList>
    </citation>
    <scope>NUCLEOTIDE SEQUENCE [LARGE SCALE GENOMIC DNA]</scope>
    <source>
        <tissue evidence="2">Muscle</tissue>
    </source>
</reference>
<feature type="region of interest" description="Disordered" evidence="1">
    <location>
        <begin position="1"/>
        <end position="21"/>
    </location>
</feature>
<dbReference type="AlphaFoldDB" id="A0A4Z2H0C7"/>
<sequence>MGSSRLTRPSDSSIAMEPSNTKVQDQLNRAMEEQSTHFEPRSDAMKRLIWPLQDETTGLFMDDVDLLFFGFPLWLLSSLLSLLSSAARSPLDDLPPSSTLTLPRLSAGGSSPASSLARPPGGGVRPRDTVMSILSFLISSFKETLSCPWCWWGLLLASLSSLQSGWWSLWFRRSPVSRPGAESL</sequence>
<organism evidence="2 3">
    <name type="scientific">Liparis tanakae</name>
    <name type="common">Tanaka's snailfish</name>
    <dbReference type="NCBI Taxonomy" id="230148"/>
    <lineage>
        <taxon>Eukaryota</taxon>
        <taxon>Metazoa</taxon>
        <taxon>Chordata</taxon>
        <taxon>Craniata</taxon>
        <taxon>Vertebrata</taxon>
        <taxon>Euteleostomi</taxon>
        <taxon>Actinopterygii</taxon>
        <taxon>Neopterygii</taxon>
        <taxon>Teleostei</taxon>
        <taxon>Neoteleostei</taxon>
        <taxon>Acanthomorphata</taxon>
        <taxon>Eupercaria</taxon>
        <taxon>Perciformes</taxon>
        <taxon>Cottioidei</taxon>
        <taxon>Cottales</taxon>
        <taxon>Liparidae</taxon>
        <taxon>Liparis</taxon>
    </lineage>
</organism>
<evidence type="ECO:0000313" key="3">
    <source>
        <dbReference type="Proteomes" id="UP000314294"/>
    </source>
</evidence>
<proteinExistence type="predicted"/>
<keyword evidence="3" id="KW-1185">Reference proteome</keyword>
<evidence type="ECO:0000313" key="2">
    <source>
        <dbReference type="EMBL" id="TNN58332.1"/>
    </source>
</evidence>
<accession>A0A4Z2H0C7</accession>
<protein>
    <submittedName>
        <fullName evidence="2">Uncharacterized protein</fullName>
    </submittedName>
</protein>